<evidence type="ECO:0000256" key="1">
    <source>
        <dbReference type="SAM" id="Phobius"/>
    </source>
</evidence>
<keyword evidence="1" id="KW-0472">Membrane</keyword>
<dbReference type="EMBL" id="SYUV01000158">
    <property type="protein sequence ID" value="TKF22877.1"/>
    <property type="molecule type" value="Genomic_DNA"/>
</dbReference>
<gene>
    <name evidence="2" type="ORF">FCV50_23435</name>
</gene>
<proteinExistence type="predicted"/>
<accession>A0A2N7J9B2</accession>
<keyword evidence="1" id="KW-1133">Transmembrane helix</keyword>
<feature type="transmembrane region" description="Helical" evidence="1">
    <location>
        <begin position="7"/>
        <end position="25"/>
    </location>
</feature>
<sequence>MSIKERTLSIVLIAITAITLIYYLAPSEKIWGAGEESYMVIAGKKPLDAKISVRVNYFGRGESCSGWSWSAVSGDVKKGIYNESFNIEHNFSQTKDSYELRIPYQPRQPEANCITQLSNMEVKLVNAFDTVGFANLRIHRAGTDYDNKPMDVSSKVEAKMCEPFYSQKHDRWTNGFGCYFYVNDKKTSNRQEFNAYTVHFDFSQFNDNTVIHYDILAGDDYRSTPLDPQTGK</sequence>
<protein>
    <submittedName>
        <fullName evidence="2">Uncharacterized protein</fullName>
    </submittedName>
</protein>
<comment type="caution">
    <text evidence="2">The sequence shown here is derived from an EMBL/GenBank/DDBJ whole genome shotgun (WGS) entry which is preliminary data.</text>
</comment>
<dbReference type="AlphaFoldDB" id="A0A2N7J9B2"/>
<reference evidence="2 3" key="1">
    <citation type="submission" date="2019-04" db="EMBL/GenBank/DDBJ databases">
        <title>A reverse ecology approach based on a biological definition of microbial populations.</title>
        <authorList>
            <person name="Arevalo P."/>
            <person name="Vaninsberghe D."/>
            <person name="Elsherbini J."/>
            <person name="Gore J."/>
            <person name="Polz M."/>
        </authorList>
    </citation>
    <scope>NUCLEOTIDE SEQUENCE [LARGE SCALE GENOMIC DNA]</scope>
    <source>
        <strain evidence="2 3">10N.261.46.F4</strain>
    </source>
</reference>
<keyword evidence="1" id="KW-0812">Transmembrane</keyword>
<organism evidence="2 3">
    <name type="scientific">Vibrio kanaloae</name>
    <dbReference type="NCBI Taxonomy" id="170673"/>
    <lineage>
        <taxon>Bacteria</taxon>
        <taxon>Pseudomonadati</taxon>
        <taxon>Pseudomonadota</taxon>
        <taxon>Gammaproteobacteria</taxon>
        <taxon>Vibrionales</taxon>
        <taxon>Vibrionaceae</taxon>
        <taxon>Vibrio</taxon>
    </lineage>
</organism>
<dbReference type="Proteomes" id="UP000307574">
    <property type="component" value="Unassembled WGS sequence"/>
</dbReference>
<name>A0A2N7J9B2_9VIBR</name>
<evidence type="ECO:0000313" key="2">
    <source>
        <dbReference type="EMBL" id="TKF22877.1"/>
    </source>
</evidence>
<evidence type="ECO:0000313" key="3">
    <source>
        <dbReference type="Proteomes" id="UP000307574"/>
    </source>
</evidence>
<dbReference type="RefSeq" id="WP_102507469.1">
    <property type="nucleotide sequence ID" value="NZ_MCYW01000090.1"/>
</dbReference>